<name>A0A371I963_MUCPR</name>
<keyword evidence="3" id="KW-0540">Nuclease</keyword>
<proteinExistence type="predicted"/>
<evidence type="ECO:0000256" key="5">
    <source>
        <dbReference type="ARBA" id="ARBA00022801"/>
    </source>
</evidence>
<dbReference type="SUPFAM" id="SSF56672">
    <property type="entry name" value="DNA/RNA polymerases"/>
    <property type="match status" value="1"/>
</dbReference>
<evidence type="ECO:0000256" key="3">
    <source>
        <dbReference type="ARBA" id="ARBA00022722"/>
    </source>
</evidence>
<evidence type="ECO:0000256" key="6">
    <source>
        <dbReference type="ARBA" id="ARBA00022918"/>
    </source>
</evidence>
<dbReference type="PANTHER" id="PTHR34072">
    <property type="entry name" value="ENZYMATIC POLYPROTEIN-RELATED"/>
    <property type="match status" value="1"/>
</dbReference>
<evidence type="ECO:0000313" key="8">
    <source>
        <dbReference type="EMBL" id="RDY11579.1"/>
    </source>
</evidence>
<keyword evidence="5" id="KW-0378">Hydrolase</keyword>
<dbReference type="AlphaFoldDB" id="A0A371I963"/>
<dbReference type="OrthoDB" id="1436587at2759"/>
<keyword evidence="9" id="KW-1185">Reference proteome</keyword>
<reference evidence="8" key="1">
    <citation type="submission" date="2018-05" db="EMBL/GenBank/DDBJ databases">
        <title>Draft genome of Mucuna pruriens seed.</title>
        <authorList>
            <person name="Nnadi N.E."/>
            <person name="Vos R."/>
            <person name="Hasami M.H."/>
            <person name="Devisetty U.K."/>
            <person name="Aguiy J.C."/>
        </authorList>
    </citation>
    <scope>NUCLEOTIDE SEQUENCE [LARGE SCALE GENOMIC DNA]</scope>
    <source>
        <strain evidence="8">JCA_2017</strain>
    </source>
</reference>
<dbReference type="Pfam" id="PF17917">
    <property type="entry name" value="RT_RNaseH"/>
    <property type="match status" value="1"/>
</dbReference>
<keyword evidence="1" id="KW-0808">Transferase</keyword>
<dbReference type="EMBL" id="QJKJ01000617">
    <property type="protein sequence ID" value="RDY11579.1"/>
    <property type="molecule type" value="Genomic_DNA"/>
</dbReference>
<accession>A0A371I963</accession>
<comment type="caution">
    <text evidence="8">The sequence shown here is derived from an EMBL/GenBank/DDBJ whole genome shotgun (WGS) entry which is preliminary data.</text>
</comment>
<keyword evidence="2" id="KW-0548">Nucleotidyltransferase</keyword>
<keyword evidence="6" id="KW-0695">RNA-directed DNA polymerase</keyword>
<dbReference type="GO" id="GO:0016787">
    <property type="term" value="F:hydrolase activity"/>
    <property type="evidence" value="ECO:0007669"/>
    <property type="project" value="UniProtKB-KW"/>
</dbReference>
<evidence type="ECO:0000313" key="9">
    <source>
        <dbReference type="Proteomes" id="UP000257109"/>
    </source>
</evidence>
<keyword evidence="4" id="KW-0255">Endonuclease</keyword>
<dbReference type="CDD" id="cd09274">
    <property type="entry name" value="RNase_HI_RT_Ty3"/>
    <property type="match status" value="1"/>
</dbReference>
<evidence type="ECO:0000256" key="4">
    <source>
        <dbReference type="ARBA" id="ARBA00022759"/>
    </source>
</evidence>
<gene>
    <name evidence="8" type="primary">pol</name>
    <name evidence="8" type="ORF">CR513_03747</name>
</gene>
<protein>
    <submittedName>
        <fullName evidence="8">Retrovirus-related Pol polyprotein from transposon 17.6</fullName>
    </submittedName>
</protein>
<organism evidence="8 9">
    <name type="scientific">Mucuna pruriens</name>
    <name type="common">Velvet bean</name>
    <name type="synonym">Dolichos pruriens</name>
    <dbReference type="NCBI Taxonomy" id="157652"/>
    <lineage>
        <taxon>Eukaryota</taxon>
        <taxon>Viridiplantae</taxon>
        <taxon>Streptophyta</taxon>
        <taxon>Embryophyta</taxon>
        <taxon>Tracheophyta</taxon>
        <taxon>Spermatophyta</taxon>
        <taxon>Magnoliopsida</taxon>
        <taxon>eudicotyledons</taxon>
        <taxon>Gunneridae</taxon>
        <taxon>Pentapetalae</taxon>
        <taxon>rosids</taxon>
        <taxon>fabids</taxon>
        <taxon>Fabales</taxon>
        <taxon>Fabaceae</taxon>
        <taxon>Papilionoideae</taxon>
        <taxon>50 kb inversion clade</taxon>
        <taxon>NPAAA clade</taxon>
        <taxon>indigoferoid/millettioid clade</taxon>
        <taxon>Phaseoleae</taxon>
        <taxon>Mucuna</taxon>
    </lineage>
</organism>
<evidence type="ECO:0000259" key="7">
    <source>
        <dbReference type="Pfam" id="PF17917"/>
    </source>
</evidence>
<sequence>MDLAQVNYKTTEKELLAIMFALNKFRSYLLGSKIIVFSDHAALKFLLKKSDAKSYKKGEENVVADHLSRLERGVDPMSI</sequence>
<evidence type="ECO:0000256" key="2">
    <source>
        <dbReference type="ARBA" id="ARBA00022695"/>
    </source>
</evidence>
<dbReference type="GO" id="GO:0004519">
    <property type="term" value="F:endonuclease activity"/>
    <property type="evidence" value="ECO:0007669"/>
    <property type="project" value="UniProtKB-KW"/>
</dbReference>
<feature type="non-terminal residue" evidence="8">
    <location>
        <position position="1"/>
    </location>
</feature>
<dbReference type="InterPro" id="IPR041373">
    <property type="entry name" value="RT_RNaseH"/>
</dbReference>
<evidence type="ECO:0000256" key="1">
    <source>
        <dbReference type="ARBA" id="ARBA00022679"/>
    </source>
</evidence>
<feature type="domain" description="Reverse transcriptase RNase H-like" evidence="7">
    <location>
        <begin position="4"/>
        <end position="51"/>
    </location>
</feature>
<dbReference type="InterPro" id="IPR043502">
    <property type="entry name" value="DNA/RNA_pol_sf"/>
</dbReference>
<dbReference type="Proteomes" id="UP000257109">
    <property type="component" value="Unassembled WGS sequence"/>
</dbReference>
<dbReference type="PANTHER" id="PTHR34072:SF57">
    <property type="entry name" value="RNA-DIRECTED DNA POLYMERASE"/>
    <property type="match status" value="1"/>
</dbReference>
<dbReference type="GO" id="GO:0003964">
    <property type="term" value="F:RNA-directed DNA polymerase activity"/>
    <property type="evidence" value="ECO:0007669"/>
    <property type="project" value="UniProtKB-KW"/>
</dbReference>